<reference evidence="13" key="1">
    <citation type="submission" date="2021-01" db="EMBL/GenBank/DDBJ databases">
        <authorList>
            <person name="Corre E."/>
            <person name="Pelletier E."/>
            <person name="Niang G."/>
            <person name="Scheremetjew M."/>
            <person name="Finn R."/>
            <person name="Kale V."/>
            <person name="Holt S."/>
            <person name="Cochrane G."/>
            <person name="Meng A."/>
            <person name="Brown T."/>
            <person name="Cohen L."/>
        </authorList>
    </citation>
    <scope>NUCLEOTIDE SEQUENCE</scope>
    <source>
        <strain evidence="13">SoJaBio B1-5/56/2</strain>
    </source>
</reference>
<dbReference type="GO" id="GO:0090560">
    <property type="term" value="F:2-(3-amino-3-carboxypropyl)histidine synthase activity"/>
    <property type="evidence" value="ECO:0007669"/>
    <property type="project" value="UniProtKB-UniRule"/>
</dbReference>
<dbReference type="UniPathway" id="UPA00559"/>
<evidence type="ECO:0000256" key="5">
    <source>
        <dbReference type="ARBA" id="ARBA00022679"/>
    </source>
</evidence>
<dbReference type="Gene3D" id="3.40.50.11840">
    <property type="entry name" value="Diphthamide synthesis DPH1/DPH2 domain 1"/>
    <property type="match status" value="1"/>
</dbReference>
<keyword evidence="12" id="KW-0732">Signal</keyword>
<dbReference type="GO" id="GO:0046872">
    <property type="term" value="F:metal ion binding"/>
    <property type="evidence" value="ECO:0007669"/>
    <property type="project" value="UniProtKB-KW"/>
</dbReference>
<keyword evidence="5 11" id="KW-0808">Transferase</keyword>
<dbReference type="EMBL" id="HBKR01002592">
    <property type="protein sequence ID" value="CAE2270962.1"/>
    <property type="molecule type" value="Transcribed_RNA"/>
</dbReference>
<comment type="function">
    <text evidence="11">Catalyzes the first step of diphthamide biosynthesis, a post-translational modification of histidine which occurs in elongation factor 2.</text>
</comment>
<evidence type="ECO:0000256" key="12">
    <source>
        <dbReference type="SAM" id="SignalP"/>
    </source>
</evidence>
<evidence type="ECO:0000256" key="1">
    <source>
        <dbReference type="ARBA" id="ARBA00005156"/>
    </source>
</evidence>
<sequence length="349" mass="38832">MRIIQQKKKRIALQMPEGLLLFACTIADLLLEFCEEVEEVVIMGDVTYGACCIDDFTAVALGCDLLVHYGHSCLVPIDITTISVLYVFVDIKMDVQHFIDTVKHNVSSDSKVAFVCTIQFAASLHNAKIELSKYFGASNILVPQSLPLSPGEVLGCTSPRLPEDFKIVVCLGDGRFHLESVMIHNSKTVDKFYKYDPYSKIFTTEEYDYGRMVSVRWQAIEKAKKASKIGVVLGTLGRQGNPNILKHITASLAKADKDFVVVLLSEIIPSKLKKFKEIEAWVQVACPRLSVDWGAYFGGTPVLNSYEASVCFGGAEWCGEEGTETYPMDYYSAGGGEWSNAERFNRKKK</sequence>
<dbReference type="InterPro" id="IPR042263">
    <property type="entry name" value="DPH1/DPH2_1"/>
</dbReference>
<dbReference type="GO" id="GO:0017183">
    <property type="term" value="P:protein histidyl modification to diphthamide"/>
    <property type="evidence" value="ECO:0007669"/>
    <property type="project" value="UniProtKB-UniRule"/>
</dbReference>
<dbReference type="InterPro" id="IPR042265">
    <property type="entry name" value="DPH1/DPH2_3"/>
</dbReference>
<dbReference type="EC" id="2.5.1.108" evidence="3 11"/>
<evidence type="ECO:0000256" key="10">
    <source>
        <dbReference type="ARBA" id="ARBA00048403"/>
    </source>
</evidence>
<protein>
    <recommendedName>
        <fullName evidence="4 11">2-(3-amino-3-carboxypropyl)histidine synthase subunit 1</fullName>
        <ecNumber evidence="3 11">2.5.1.108</ecNumber>
    </recommendedName>
</protein>
<dbReference type="FunFam" id="3.40.50.11850:FF:000001">
    <property type="entry name" value="2-(3-amino-3-carboxypropyl)histidine synthase subunit 1"/>
    <property type="match status" value="1"/>
</dbReference>
<evidence type="ECO:0000256" key="11">
    <source>
        <dbReference type="PIRNR" id="PIRNR004967"/>
    </source>
</evidence>
<comment type="similarity">
    <text evidence="2 11">Belongs to the DPH1/DPH2 family. DPH1 subfamily.</text>
</comment>
<evidence type="ECO:0000256" key="6">
    <source>
        <dbReference type="ARBA" id="ARBA00022691"/>
    </source>
</evidence>
<dbReference type="Pfam" id="PF01866">
    <property type="entry name" value="Diphthamide_syn"/>
    <property type="match status" value="1"/>
</dbReference>
<name>A0A7S4N8D4_9EUKA</name>
<dbReference type="FunFam" id="3.40.50.11860:FF:000002">
    <property type="entry name" value="2-(3-amino-3-carboxypropyl)histidine synthase subunit 1"/>
    <property type="match status" value="1"/>
</dbReference>
<evidence type="ECO:0000256" key="7">
    <source>
        <dbReference type="ARBA" id="ARBA00022723"/>
    </source>
</evidence>
<evidence type="ECO:0000256" key="8">
    <source>
        <dbReference type="ARBA" id="ARBA00023004"/>
    </source>
</evidence>
<dbReference type="PANTHER" id="PTHR10762">
    <property type="entry name" value="DIPHTHAMIDE BIOSYNTHESIS PROTEIN"/>
    <property type="match status" value="1"/>
</dbReference>
<keyword evidence="11" id="KW-0004">4Fe-4S</keyword>
<comment type="cofactor">
    <cofactor evidence="11">
        <name>[4Fe-4S] cluster</name>
        <dbReference type="ChEBI" id="CHEBI:49883"/>
    </cofactor>
    <text evidence="11">Binds 1 [4Fe-4S] cluster per subunit. The cluster is coordinated with 3 cysteines and an exchangeable S-adenosyl-L-methionine.</text>
</comment>
<dbReference type="SFLD" id="SFLDS00032">
    <property type="entry name" value="Radical_SAM_3-amino-3-carboxyp"/>
    <property type="match status" value="1"/>
</dbReference>
<comment type="pathway">
    <text evidence="1 11">Protein modification; peptidyl-diphthamide biosynthesis.</text>
</comment>
<dbReference type="PANTHER" id="PTHR10762:SF1">
    <property type="entry name" value="2-(3-AMINO-3-CARBOXYPROPYL)HISTIDINE SYNTHASE SUBUNIT 1"/>
    <property type="match status" value="1"/>
</dbReference>
<keyword evidence="9" id="KW-0411">Iron-sulfur</keyword>
<keyword evidence="8" id="KW-0408">Iron</keyword>
<evidence type="ECO:0000256" key="4">
    <source>
        <dbReference type="ARBA" id="ARBA00021915"/>
    </source>
</evidence>
<keyword evidence="7" id="KW-0479">Metal-binding</keyword>
<dbReference type="FunFam" id="3.40.50.11840:FF:000001">
    <property type="entry name" value="2-(3-amino-3-carboxypropyl)histidine synthase subunit 1"/>
    <property type="match status" value="1"/>
</dbReference>
<evidence type="ECO:0000256" key="9">
    <source>
        <dbReference type="ARBA" id="ARBA00023014"/>
    </source>
</evidence>
<organism evidence="13">
    <name type="scientific">Paramoeba aestuarina</name>
    <dbReference type="NCBI Taxonomy" id="180227"/>
    <lineage>
        <taxon>Eukaryota</taxon>
        <taxon>Amoebozoa</taxon>
        <taxon>Discosea</taxon>
        <taxon>Flabellinia</taxon>
        <taxon>Dactylopodida</taxon>
        <taxon>Paramoebidae</taxon>
        <taxon>Paramoeba</taxon>
    </lineage>
</organism>
<keyword evidence="6 11" id="KW-0949">S-adenosyl-L-methionine</keyword>
<proteinExistence type="inferred from homology"/>
<dbReference type="GO" id="GO:0051539">
    <property type="term" value="F:4 iron, 4 sulfur cluster binding"/>
    <property type="evidence" value="ECO:0007669"/>
    <property type="project" value="UniProtKB-UniRule"/>
</dbReference>
<accession>A0A7S4N8D4</accession>
<dbReference type="InterPro" id="IPR016435">
    <property type="entry name" value="DPH1/DPH2"/>
</dbReference>
<evidence type="ECO:0000313" key="13">
    <source>
        <dbReference type="EMBL" id="CAE2270962.1"/>
    </source>
</evidence>
<feature type="chain" id="PRO_5031209999" description="2-(3-amino-3-carboxypropyl)histidine synthase subunit 1" evidence="12">
    <location>
        <begin position="28"/>
        <end position="349"/>
    </location>
</feature>
<dbReference type="InterPro" id="IPR042264">
    <property type="entry name" value="DPH1/DPH2_2"/>
</dbReference>
<feature type="signal peptide" evidence="12">
    <location>
        <begin position="1"/>
        <end position="27"/>
    </location>
</feature>
<gene>
    <name evidence="13" type="ORF">NAES01612_LOCUS1705</name>
</gene>
<dbReference type="PIRSF" id="PIRSF004967">
    <property type="entry name" value="DPH1"/>
    <property type="match status" value="1"/>
</dbReference>
<dbReference type="AlphaFoldDB" id="A0A7S4N8D4"/>
<evidence type="ECO:0000256" key="3">
    <source>
        <dbReference type="ARBA" id="ARBA00012221"/>
    </source>
</evidence>
<dbReference type="Gene3D" id="3.40.50.11860">
    <property type="entry name" value="Diphthamide synthesis DPH1/DPH2 domain 3"/>
    <property type="match status" value="1"/>
</dbReference>
<dbReference type="InterPro" id="IPR035435">
    <property type="entry name" value="DPH1/DPH2_euk_archaea"/>
</dbReference>
<comment type="catalytic activity">
    <reaction evidence="10 11">
        <text>L-histidyl-[translation elongation factor 2] + S-adenosyl-L-methionine = 2-[(3S)-amino-3-carboxypropyl]-L-histidyl-[translation elongation factor 2] + S-methyl-5'-thioadenosine + H(+)</text>
        <dbReference type="Rhea" id="RHEA:36783"/>
        <dbReference type="Rhea" id="RHEA-COMP:9748"/>
        <dbReference type="Rhea" id="RHEA-COMP:9749"/>
        <dbReference type="ChEBI" id="CHEBI:15378"/>
        <dbReference type="ChEBI" id="CHEBI:17509"/>
        <dbReference type="ChEBI" id="CHEBI:29979"/>
        <dbReference type="ChEBI" id="CHEBI:59789"/>
        <dbReference type="ChEBI" id="CHEBI:73995"/>
        <dbReference type="EC" id="2.5.1.108"/>
    </reaction>
</comment>
<dbReference type="NCBIfam" id="TIGR00322">
    <property type="entry name" value="diphth2_R"/>
    <property type="match status" value="1"/>
</dbReference>
<evidence type="ECO:0000256" key="2">
    <source>
        <dbReference type="ARBA" id="ARBA00010173"/>
    </source>
</evidence>
<dbReference type="Gene3D" id="3.40.50.11850">
    <property type="entry name" value="Diphthamide synthesis DPH1/DPH2 domain 2"/>
    <property type="match status" value="1"/>
</dbReference>